<dbReference type="PANTHER" id="PTHR12788">
    <property type="entry name" value="PROTEIN-TYROSINE SULFOTRANSFERASE 2"/>
    <property type="match status" value="1"/>
</dbReference>
<dbReference type="InterPro" id="IPR027417">
    <property type="entry name" value="P-loop_NTPase"/>
</dbReference>
<dbReference type="EMBL" id="JAZHOG010000008">
    <property type="protein sequence ID" value="MEJ8568549.1"/>
    <property type="molecule type" value="Genomic_DNA"/>
</dbReference>
<dbReference type="GO" id="GO:0008476">
    <property type="term" value="F:protein-tyrosine sulfotransferase activity"/>
    <property type="evidence" value="ECO:0007669"/>
    <property type="project" value="InterPro"/>
</dbReference>
<evidence type="ECO:0000313" key="2">
    <source>
        <dbReference type="EMBL" id="MEJ8568549.1"/>
    </source>
</evidence>
<gene>
    <name evidence="2" type="ORF">V3330_13030</name>
</gene>
<proteinExistence type="predicted"/>
<keyword evidence="1 2" id="KW-0808">Transferase</keyword>
<keyword evidence="3" id="KW-1185">Reference proteome</keyword>
<evidence type="ECO:0000313" key="3">
    <source>
        <dbReference type="Proteomes" id="UP001359886"/>
    </source>
</evidence>
<dbReference type="EC" id="2.8.2.-" evidence="2"/>
<dbReference type="AlphaFoldDB" id="A0AAW9RHT2"/>
<dbReference type="Gene3D" id="3.40.50.300">
    <property type="entry name" value="P-loop containing nucleotide triphosphate hydrolases"/>
    <property type="match status" value="1"/>
</dbReference>
<dbReference type="Pfam" id="PF13469">
    <property type="entry name" value="Sulfotransfer_3"/>
    <property type="match status" value="1"/>
</dbReference>
<protein>
    <submittedName>
        <fullName evidence="2">Sulfotransferase</fullName>
        <ecNumber evidence="2">2.8.2.-</ecNumber>
    </submittedName>
</protein>
<name>A0AAW9RHT2_9GAMM</name>
<comment type="caution">
    <text evidence="2">The sequence shown here is derived from an EMBL/GenBank/DDBJ whole genome shotgun (WGS) entry which is preliminary data.</text>
</comment>
<dbReference type="Proteomes" id="UP001359886">
    <property type="component" value="Unassembled WGS sequence"/>
</dbReference>
<sequence>MNTPPGSLPDFDRLFDRPVIILAAPRSGSTLLFETLSQSPDVWTIGAESHHIIESLPALNPNAGKVTDNRLDARHARPRIVTMLRRRFARFLRDRDGREFFHHRDRERLRFVEKTPKNALRQPFLDSVFPGARYIFLFRDVRANLSSMIEAWRSGRWVTYPRLGGWDGPPWSLLLPPGWQTTNGRPLEEICAFQWAAANRTILADLSRIEKDRWISVSYESLTGATQTTVERLCEFAELEMDERFERHLGEPLPLSRMTQTRPDQEKWRRNEALIQRVLPSLEDIEKELEPLGYRRV</sequence>
<dbReference type="RefSeq" id="WP_354695871.1">
    <property type="nucleotide sequence ID" value="NZ_JAZHOG010000008.1"/>
</dbReference>
<dbReference type="PANTHER" id="PTHR12788:SF10">
    <property type="entry name" value="PROTEIN-TYROSINE SULFOTRANSFERASE"/>
    <property type="match status" value="1"/>
</dbReference>
<organism evidence="2 3">
    <name type="scientific">Elongatibacter sediminis</name>
    <dbReference type="NCBI Taxonomy" id="3119006"/>
    <lineage>
        <taxon>Bacteria</taxon>
        <taxon>Pseudomonadati</taxon>
        <taxon>Pseudomonadota</taxon>
        <taxon>Gammaproteobacteria</taxon>
        <taxon>Chromatiales</taxon>
        <taxon>Wenzhouxiangellaceae</taxon>
        <taxon>Elongatibacter</taxon>
    </lineage>
</organism>
<accession>A0AAW9RHT2</accession>
<dbReference type="SUPFAM" id="SSF52540">
    <property type="entry name" value="P-loop containing nucleoside triphosphate hydrolases"/>
    <property type="match status" value="1"/>
</dbReference>
<reference evidence="2 3" key="1">
    <citation type="submission" date="2024-02" db="EMBL/GenBank/DDBJ databases">
        <title>A novel Wenzhouxiangellaceae bacterium, isolated from coastal sediments.</title>
        <authorList>
            <person name="Du Z.-J."/>
            <person name="Ye Y.-Q."/>
            <person name="Zhang X.-Y."/>
        </authorList>
    </citation>
    <scope>NUCLEOTIDE SEQUENCE [LARGE SCALE GENOMIC DNA]</scope>
    <source>
        <strain evidence="2 3">CH-27</strain>
    </source>
</reference>
<dbReference type="InterPro" id="IPR026634">
    <property type="entry name" value="TPST-like"/>
</dbReference>
<evidence type="ECO:0000256" key="1">
    <source>
        <dbReference type="ARBA" id="ARBA00022679"/>
    </source>
</evidence>